<dbReference type="PANTHER" id="PTHR13152:SF0">
    <property type="entry name" value="GENERAL TRANSCRIPTION FACTOR IIH SUBUNIT 4"/>
    <property type="match status" value="1"/>
</dbReference>
<dbReference type="AlphaFoldDB" id="A0A5P1EQE7"/>
<evidence type="ECO:0000313" key="2">
    <source>
        <dbReference type="Proteomes" id="UP000243459"/>
    </source>
</evidence>
<dbReference type="Gramene" id="ONK68245">
    <property type="protein sequence ID" value="ONK68245"/>
    <property type="gene ID" value="A4U43_C05F9240"/>
</dbReference>
<reference evidence="2" key="1">
    <citation type="journal article" date="2017" name="Nat. Commun.">
        <title>The asparagus genome sheds light on the origin and evolution of a young Y chromosome.</title>
        <authorList>
            <person name="Harkess A."/>
            <person name="Zhou J."/>
            <person name="Xu C."/>
            <person name="Bowers J.E."/>
            <person name="Van der Hulst R."/>
            <person name="Ayyampalayam S."/>
            <person name="Mercati F."/>
            <person name="Riccardi P."/>
            <person name="McKain M.R."/>
            <person name="Kakrana A."/>
            <person name="Tang H."/>
            <person name="Ray J."/>
            <person name="Groenendijk J."/>
            <person name="Arikit S."/>
            <person name="Mathioni S.M."/>
            <person name="Nakano M."/>
            <person name="Shan H."/>
            <person name="Telgmann-Rauber A."/>
            <person name="Kanno A."/>
            <person name="Yue Z."/>
            <person name="Chen H."/>
            <person name="Li W."/>
            <person name="Chen Y."/>
            <person name="Xu X."/>
            <person name="Zhang Y."/>
            <person name="Luo S."/>
            <person name="Chen H."/>
            <person name="Gao J."/>
            <person name="Mao Z."/>
            <person name="Pires J.C."/>
            <person name="Luo M."/>
            <person name="Kudrna D."/>
            <person name="Wing R.A."/>
            <person name="Meyers B.C."/>
            <person name="Yi K."/>
            <person name="Kong H."/>
            <person name="Lavrijsen P."/>
            <person name="Sunseri F."/>
            <person name="Falavigna A."/>
            <person name="Ye Y."/>
            <person name="Leebens-Mack J.H."/>
            <person name="Chen G."/>
        </authorList>
    </citation>
    <scope>NUCLEOTIDE SEQUENCE [LARGE SCALE GENOMIC DNA]</scope>
    <source>
        <strain evidence="2">cv. DH0086</strain>
    </source>
</reference>
<dbReference type="EMBL" id="CM007385">
    <property type="protein sequence ID" value="ONK68245.1"/>
    <property type="molecule type" value="Genomic_DNA"/>
</dbReference>
<dbReference type="Proteomes" id="UP000243459">
    <property type="component" value="Chromosome 5"/>
</dbReference>
<sequence>MVAHLDWLSPNSAAWTAKIEPAIATLPREPMSSSITGRLPSLEELESYALEQWEDNSVLSPWGRPVFLVATHKLSSSREVNEFLVLYATSFSARIEYQLPNLIAGSITKESVDNAFEKGITLPNLIAGSITKESVDNAFEKGITSEQCWLKKQKDVLFPALQETGENVIWTSRLIFGKGEKNNMDIPRIASFGVAIHPEPFLVLKAEQIRGDIKT</sequence>
<proteinExistence type="predicted"/>
<protein>
    <submittedName>
        <fullName evidence="1">Uncharacterized protein</fullName>
    </submittedName>
</protein>
<keyword evidence="2" id="KW-1185">Reference proteome</keyword>
<dbReference type="GO" id="GO:0003690">
    <property type="term" value="F:double-stranded DNA binding"/>
    <property type="evidence" value="ECO:0007669"/>
    <property type="project" value="TreeGrafter"/>
</dbReference>
<dbReference type="PANTHER" id="PTHR13152">
    <property type="entry name" value="TFIIH, POLYPEPTIDE 4"/>
    <property type="match status" value="1"/>
</dbReference>
<dbReference type="GO" id="GO:0000439">
    <property type="term" value="C:transcription factor TFIIH core complex"/>
    <property type="evidence" value="ECO:0007669"/>
    <property type="project" value="InterPro"/>
</dbReference>
<dbReference type="GO" id="GO:0005675">
    <property type="term" value="C:transcription factor TFIIH holo complex"/>
    <property type="evidence" value="ECO:0007669"/>
    <property type="project" value="TreeGrafter"/>
</dbReference>
<evidence type="ECO:0000313" key="1">
    <source>
        <dbReference type="EMBL" id="ONK68245.1"/>
    </source>
</evidence>
<accession>A0A5P1EQE7</accession>
<organism evidence="1 2">
    <name type="scientific">Asparagus officinalis</name>
    <name type="common">Garden asparagus</name>
    <dbReference type="NCBI Taxonomy" id="4686"/>
    <lineage>
        <taxon>Eukaryota</taxon>
        <taxon>Viridiplantae</taxon>
        <taxon>Streptophyta</taxon>
        <taxon>Embryophyta</taxon>
        <taxon>Tracheophyta</taxon>
        <taxon>Spermatophyta</taxon>
        <taxon>Magnoliopsida</taxon>
        <taxon>Liliopsida</taxon>
        <taxon>Asparagales</taxon>
        <taxon>Asparagaceae</taxon>
        <taxon>Asparagoideae</taxon>
        <taxon>Asparagus</taxon>
    </lineage>
</organism>
<dbReference type="InterPro" id="IPR004598">
    <property type="entry name" value="TFIIH_p52/Tfb2"/>
</dbReference>
<gene>
    <name evidence="1" type="ORF">A4U43_C05F9240</name>
</gene>
<dbReference type="GO" id="GO:0001671">
    <property type="term" value="F:ATPase activator activity"/>
    <property type="evidence" value="ECO:0007669"/>
    <property type="project" value="InterPro"/>
</dbReference>
<dbReference type="GO" id="GO:0006289">
    <property type="term" value="P:nucleotide-excision repair"/>
    <property type="evidence" value="ECO:0007669"/>
    <property type="project" value="InterPro"/>
</dbReference>
<name>A0A5P1EQE7_ASPOF</name>